<comment type="caution">
    <text evidence="1">The sequence shown here is derived from an EMBL/GenBank/DDBJ whole genome shotgun (WGS) entry which is preliminary data.</text>
</comment>
<accession>A0A2S8RWI5</accession>
<dbReference type="Gene3D" id="1.10.530.10">
    <property type="match status" value="1"/>
</dbReference>
<proteinExistence type="predicted"/>
<evidence type="ECO:0000313" key="2">
    <source>
        <dbReference type="Proteomes" id="UP000238338"/>
    </source>
</evidence>
<protein>
    <submittedName>
        <fullName evidence="1">Putative chitinase</fullName>
    </submittedName>
</protein>
<dbReference type="AlphaFoldDB" id="A0A2S8RWI5"/>
<sequence>MNRAAFYAALRRRDSGVFGTSLTQGQVRGMDAILDEAEARETSLRHLAYILATPYLETGGRMQPVRESLNYSVDALLTKFGRHRISEADARRYGRSGSRAANQQMIANLIYGGEWGRANLGNTTYGDGWRYRGGGLAQITGRANFTTFGMAADPAQSGDLIPAVRMMFDGMERGLFTGKRLSDFTDYRPMRQIINRMDRADDVAGYAEAFEAALRAAGYAAKVAPPTPSPLPSSPTGGGLAWVIGLIVDALKFVFASMKGR</sequence>
<gene>
    <name evidence="1" type="ORF">LX70_04015</name>
</gene>
<dbReference type="EMBL" id="PVEP01000015">
    <property type="protein sequence ID" value="PQV52909.1"/>
    <property type="molecule type" value="Genomic_DNA"/>
</dbReference>
<name>A0A2S8RWI5_9RHOB</name>
<evidence type="ECO:0000313" key="1">
    <source>
        <dbReference type="EMBL" id="PQV52909.1"/>
    </source>
</evidence>
<dbReference type="RefSeq" id="WP_211301762.1">
    <property type="nucleotide sequence ID" value="NZ_PVEP01000015.1"/>
</dbReference>
<keyword evidence="2" id="KW-1185">Reference proteome</keyword>
<dbReference type="SUPFAM" id="SSF53955">
    <property type="entry name" value="Lysozyme-like"/>
    <property type="match status" value="1"/>
</dbReference>
<dbReference type="Proteomes" id="UP000238338">
    <property type="component" value="Unassembled WGS sequence"/>
</dbReference>
<reference evidence="1 2" key="1">
    <citation type="submission" date="2018-02" db="EMBL/GenBank/DDBJ databases">
        <title>Genomic Encyclopedia of Archaeal and Bacterial Type Strains, Phase II (KMG-II): from individual species to whole genera.</title>
        <authorList>
            <person name="Goeker M."/>
        </authorList>
    </citation>
    <scope>NUCLEOTIDE SEQUENCE [LARGE SCALE GENOMIC DNA]</scope>
    <source>
        <strain evidence="1 2">DSM 18921</strain>
    </source>
</reference>
<dbReference type="InterPro" id="IPR023346">
    <property type="entry name" value="Lysozyme-like_dom_sf"/>
</dbReference>
<organism evidence="1 2">
    <name type="scientific">Albidovulum denitrificans</name>
    <dbReference type="NCBI Taxonomy" id="404881"/>
    <lineage>
        <taxon>Bacteria</taxon>
        <taxon>Pseudomonadati</taxon>
        <taxon>Pseudomonadota</taxon>
        <taxon>Alphaproteobacteria</taxon>
        <taxon>Rhodobacterales</taxon>
        <taxon>Paracoccaceae</taxon>
        <taxon>Albidovulum</taxon>
    </lineage>
</organism>